<organism evidence="1 2">
    <name type="scientific">Vitis vinifera</name>
    <name type="common">Grape</name>
    <dbReference type="NCBI Taxonomy" id="29760"/>
    <lineage>
        <taxon>Eukaryota</taxon>
        <taxon>Viridiplantae</taxon>
        <taxon>Streptophyta</taxon>
        <taxon>Embryophyta</taxon>
        <taxon>Tracheophyta</taxon>
        <taxon>Spermatophyta</taxon>
        <taxon>Magnoliopsida</taxon>
        <taxon>eudicotyledons</taxon>
        <taxon>Gunneridae</taxon>
        <taxon>Pentapetalae</taxon>
        <taxon>rosids</taxon>
        <taxon>Vitales</taxon>
        <taxon>Vitaceae</taxon>
        <taxon>Viteae</taxon>
        <taxon>Vitis</taxon>
    </lineage>
</organism>
<evidence type="ECO:0000313" key="2">
    <source>
        <dbReference type="Proteomes" id="UP000288805"/>
    </source>
</evidence>
<dbReference type="EMBL" id="QGNW01000008">
    <property type="protein sequence ID" value="RVX19600.1"/>
    <property type="molecule type" value="Genomic_DNA"/>
</dbReference>
<accession>A0A438KEJ5</accession>
<proteinExistence type="predicted"/>
<sequence length="56" mass="6481">MYSKANSEAEYMDLKTLWDRANDAINTIIRRDESTETGEFLQPCIEGSHTYLFFSA</sequence>
<evidence type="ECO:0000313" key="1">
    <source>
        <dbReference type="EMBL" id="RVX19600.1"/>
    </source>
</evidence>
<comment type="caution">
    <text evidence="1">The sequence shown here is derived from an EMBL/GenBank/DDBJ whole genome shotgun (WGS) entry which is preliminary data.</text>
</comment>
<protein>
    <submittedName>
        <fullName evidence="1">Uncharacterized protein</fullName>
    </submittedName>
</protein>
<dbReference type="PANTHER" id="PTHR35300:SF5">
    <property type="entry name" value="HISTONE ACETYLTRANSFERASE"/>
    <property type="match status" value="1"/>
</dbReference>
<dbReference type="AlphaFoldDB" id="A0A438KEJ5"/>
<reference evidence="1 2" key="1">
    <citation type="journal article" date="2018" name="PLoS Genet.">
        <title>Population sequencing reveals clonal diversity and ancestral inbreeding in the grapevine cultivar Chardonnay.</title>
        <authorList>
            <person name="Roach M.J."/>
            <person name="Johnson D.L."/>
            <person name="Bohlmann J."/>
            <person name="van Vuuren H.J."/>
            <person name="Jones S.J."/>
            <person name="Pretorius I.S."/>
            <person name="Schmidt S.A."/>
            <person name="Borneman A.R."/>
        </authorList>
    </citation>
    <scope>NUCLEOTIDE SEQUENCE [LARGE SCALE GENOMIC DNA]</scope>
    <source>
        <strain evidence="2">cv. Chardonnay</strain>
        <tissue evidence="1">Leaf</tissue>
    </source>
</reference>
<name>A0A438KEJ5_VITVI</name>
<dbReference type="PANTHER" id="PTHR35300">
    <property type="entry name" value="COACTIVATOR CBP, KIX DOMAIN-CONTAINING PROTEIN-RELATED"/>
    <property type="match status" value="1"/>
</dbReference>
<dbReference type="Proteomes" id="UP000288805">
    <property type="component" value="Unassembled WGS sequence"/>
</dbReference>
<gene>
    <name evidence="1" type="ORF">CK203_005203</name>
</gene>